<dbReference type="PROSITE" id="PS00022">
    <property type="entry name" value="EGF_1"/>
    <property type="match status" value="1"/>
</dbReference>
<dbReference type="InterPro" id="IPR036056">
    <property type="entry name" value="Fibrinogen-like_C"/>
</dbReference>
<feature type="disulfide bond" evidence="1">
    <location>
        <begin position="178"/>
        <end position="187"/>
    </location>
</feature>
<keyword evidence="5" id="KW-1185">Reference proteome</keyword>
<dbReference type="SUPFAM" id="SSF57414">
    <property type="entry name" value="Hairpin loop containing domain-like"/>
    <property type="match status" value="1"/>
</dbReference>
<dbReference type="Proteomes" id="UP001159427">
    <property type="component" value="Unassembled WGS sequence"/>
</dbReference>
<organism evidence="4 5">
    <name type="scientific">Porites evermanni</name>
    <dbReference type="NCBI Taxonomy" id="104178"/>
    <lineage>
        <taxon>Eukaryota</taxon>
        <taxon>Metazoa</taxon>
        <taxon>Cnidaria</taxon>
        <taxon>Anthozoa</taxon>
        <taxon>Hexacorallia</taxon>
        <taxon>Scleractinia</taxon>
        <taxon>Fungiina</taxon>
        <taxon>Poritidae</taxon>
        <taxon>Porites</taxon>
    </lineage>
</organism>
<dbReference type="InterPro" id="IPR000742">
    <property type="entry name" value="EGF"/>
</dbReference>
<dbReference type="Pfam" id="PF00024">
    <property type="entry name" value="PAN_1"/>
    <property type="match status" value="1"/>
</dbReference>
<dbReference type="SUPFAM" id="SSF56496">
    <property type="entry name" value="Fibrinogen C-terminal domain-like"/>
    <property type="match status" value="1"/>
</dbReference>
<gene>
    <name evidence="4" type="ORF">PEVE_00037586</name>
</gene>
<reference evidence="4 5" key="1">
    <citation type="submission" date="2022-05" db="EMBL/GenBank/DDBJ databases">
        <authorList>
            <consortium name="Genoscope - CEA"/>
            <person name="William W."/>
        </authorList>
    </citation>
    <scope>NUCLEOTIDE SEQUENCE [LARGE SCALE GENOMIC DNA]</scope>
</reference>
<dbReference type="PROSITE" id="PS50948">
    <property type="entry name" value="PAN"/>
    <property type="match status" value="1"/>
</dbReference>
<evidence type="ECO:0000256" key="1">
    <source>
        <dbReference type="PROSITE-ProRule" id="PRU00076"/>
    </source>
</evidence>
<evidence type="ECO:0000313" key="5">
    <source>
        <dbReference type="Proteomes" id="UP001159427"/>
    </source>
</evidence>
<protein>
    <submittedName>
        <fullName evidence="4">Uncharacterized protein</fullName>
    </submittedName>
</protein>
<accession>A0ABN8LK80</accession>
<sequence length="404" mass="45874">MLCSGDIGFGYDDYVTVMALNHLLRYFLLLSTIHLSNSSCSSGICERMSFLRNVGNKQNSFLHGYVIETMSLPTLDECFHMCLRKCQCLSFNFNDLNKTQNCELNDATFKMYPEALKEKEGATYYEPAREYLDKNGFSRATCSNHNCHNKCCEFSPCQHGGSCHEVCDVTKRRFHCTCPPAFSGYKCQYVLRSCKDVMKYKDVNIKGIYEIVGNSNNSFPVYCDFGSEPGMAWTLIQSHSLGNNGAFVGKPFYQHDMPINQDTLDWSSYRLSTSRIKSIQKVSTHWRATCNFITDGVDYRDYWRVSLTNLDLLVKPPTPDFCLFSEFVNVRGNECTNCTVLSAYSDVWTLHMDSWFGSSKGCEFNGLSGAVYNEDNFGNYEATNPAFRCTSSQSSTSQIWLGSF</sequence>
<dbReference type="CDD" id="cd01099">
    <property type="entry name" value="PAN_AP_HGF"/>
    <property type="match status" value="1"/>
</dbReference>
<dbReference type="Gene3D" id="2.10.25.10">
    <property type="entry name" value="Laminin"/>
    <property type="match status" value="1"/>
</dbReference>
<keyword evidence="1" id="KW-0245">EGF-like domain</keyword>
<proteinExistence type="predicted"/>
<evidence type="ECO:0000259" key="2">
    <source>
        <dbReference type="PROSITE" id="PS50026"/>
    </source>
</evidence>
<evidence type="ECO:0000313" key="4">
    <source>
        <dbReference type="EMBL" id="CAH3017431.1"/>
    </source>
</evidence>
<dbReference type="InterPro" id="IPR014716">
    <property type="entry name" value="Fibrinogen_a/b/g_C_1"/>
</dbReference>
<dbReference type="CDD" id="cd00054">
    <property type="entry name" value="EGF_CA"/>
    <property type="match status" value="1"/>
</dbReference>
<dbReference type="SMART" id="SM00473">
    <property type="entry name" value="PAN_AP"/>
    <property type="match status" value="1"/>
</dbReference>
<dbReference type="PROSITE" id="PS50026">
    <property type="entry name" value="EGF_3"/>
    <property type="match status" value="1"/>
</dbReference>
<name>A0ABN8LK80_9CNID</name>
<feature type="domain" description="Apple" evidence="3">
    <location>
        <begin position="45"/>
        <end position="129"/>
    </location>
</feature>
<keyword evidence="1" id="KW-1015">Disulfide bond</keyword>
<comment type="caution">
    <text evidence="4">The sequence shown here is derived from an EMBL/GenBank/DDBJ whole genome shotgun (WGS) entry which is preliminary data.</text>
</comment>
<dbReference type="Gene3D" id="3.90.215.10">
    <property type="entry name" value="Gamma Fibrinogen, chain A, domain 1"/>
    <property type="match status" value="1"/>
</dbReference>
<dbReference type="EMBL" id="CALNXI010000062">
    <property type="protein sequence ID" value="CAH3017431.1"/>
    <property type="molecule type" value="Genomic_DNA"/>
</dbReference>
<dbReference type="InterPro" id="IPR003609">
    <property type="entry name" value="Pan_app"/>
</dbReference>
<feature type="domain" description="EGF-like" evidence="2">
    <location>
        <begin position="148"/>
        <end position="188"/>
    </location>
</feature>
<evidence type="ECO:0000259" key="3">
    <source>
        <dbReference type="PROSITE" id="PS50948"/>
    </source>
</evidence>
<comment type="caution">
    <text evidence="1">Lacks conserved residue(s) required for the propagation of feature annotation.</text>
</comment>